<dbReference type="PROSITE" id="PS50977">
    <property type="entry name" value="HTH_TETR_2"/>
    <property type="match status" value="1"/>
</dbReference>
<evidence type="ECO:0000259" key="5">
    <source>
        <dbReference type="PROSITE" id="PS50977"/>
    </source>
</evidence>
<organism evidence="6 7">
    <name type="scientific">Brevibacterium casei</name>
    <dbReference type="NCBI Taxonomy" id="33889"/>
    <lineage>
        <taxon>Bacteria</taxon>
        <taxon>Bacillati</taxon>
        <taxon>Actinomycetota</taxon>
        <taxon>Actinomycetes</taxon>
        <taxon>Micrococcales</taxon>
        <taxon>Brevibacteriaceae</taxon>
        <taxon>Brevibacterium</taxon>
    </lineage>
</organism>
<dbReference type="Proteomes" id="UP000386281">
    <property type="component" value="Unassembled WGS sequence"/>
</dbReference>
<dbReference type="Gene3D" id="1.10.357.10">
    <property type="entry name" value="Tetracycline Repressor, domain 2"/>
    <property type="match status" value="1"/>
</dbReference>
<dbReference type="SUPFAM" id="SSF48498">
    <property type="entry name" value="Tetracyclin repressor-like, C-terminal domain"/>
    <property type="match status" value="1"/>
</dbReference>
<accession>A0A449D9H6</accession>
<dbReference type="SUPFAM" id="SSF46689">
    <property type="entry name" value="Homeodomain-like"/>
    <property type="match status" value="1"/>
</dbReference>
<name>A0A449D9H6_9MICO</name>
<dbReference type="PRINTS" id="PR00455">
    <property type="entry name" value="HTHTETR"/>
</dbReference>
<dbReference type="InterPro" id="IPR036271">
    <property type="entry name" value="Tet_transcr_reg_TetR-rel_C_sf"/>
</dbReference>
<evidence type="ECO:0000313" key="6">
    <source>
        <dbReference type="EMBL" id="VEW14213.1"/>
    </source>
</evidence>
<protein>
    <submittedName>
        <fullName evidence="6">HTH-type transcriptional repressor KstR2</fullName>
    </submittedName>
</protein>
<evidence type="ECO:0000256" key="3">
    <source>
        <dbReference type="ARBA" id="ARBA00023163"/>
    </source>
</evidence>
<evidence type="ECO:0000256" key="1">
    <source>
        <dbReference type="ARBA" id="ARBA00023015"/>
    </source>
</evidence>
<dbReference type="InterPro" id="IPR001647">
    <property type="entry name" value="HTH_TetR"/>
</dbReference>
<dbReference type="InterPro" id="IPR009057">
    <property type="entry name" value="Homeodomain-like_sf"/>
</dbReference>
<dbReference type="Pfam" id="PF00440">
    <property type="entry name" value="TetR_N"/>
    <property type="match status" value="1"/>
</dbReference>
<feature type="DNA-binding region" description="H-T-H motif" evidence="4">
    <location>
        <begin position="29"/>
        <end position="48"/>
    </location>
</feature>
<dbReference type="EMBL" id="CAACXN010000015">
    <property type="protein sequence ID" value="VEW14213.1"/>
    <property type="molecule type" value="Genomic_DNA"/>
</dbReference>
<evidence type="ECO:0000256" key="4">
    <source>
        <dbReference type="PROSITE-ProRule" id="PRU00335"/>
    </source>
</evidence>
<feature type="domain" description="HTH tetR-type" evidence="5">
    <location>
        <begin position="6"/>
        <end position="66"/>
    </location>
</feature>
<dbReference type="AlphaFoldDB" id="A0A449D9H6"/>
<keyword evidence="3" id="KW-0804">Transcription</keyword>
<sequence>MGRPRNFDETAVLDAAAAEFRVHGFADTSTEQLCEAAGMLRGSLYNAFVSKDELFVRALDRYATKFRELQAAILTDTGQTGAARLLAVMDAILQEEREAHAEGHGAGCMVVHSMMTPGLRERDPRIARILDQDLRERQSLLEGAIRSGQLDGSITAAIEPDEGAMLFITATNGLRVMGQAGVLPEALRRIAMTAMSPILT</sequence>
<evidence type="ECO:0000313" key="7">
    <source>
        <dbReference type="Proteomes" id="UP000386281"/>
    </source>
</evidence>
<dbReference type="RefSeq" id="WP_190247078.1">
    <property type="nucleotide sequence ID" value="NZ_CAACXN010000015.1"/>
</dbReference>
<dbReference type="GO" id="GO:0003677">
    <property type="term" value="F:DNA binding"/>
    <property type="evidence" value="ECO:0007669"/>
    <property type="project" value="UniProtKB-UniRule"/>
</dbReference>
<dbReference type="Gene3D" id="1.10.10.60">
    <property type="entry name" value="Homeodomain-like"/>
    <property type="match status" value="1"/>
</dbReference>
<proteinExistence type="predicted"/>
<gene>
    <name evidence="6" type="primary">kstR2_5</name>
    <name evidence="6" type="ORF">NCTC12391_02361</name>
</gene>
<dbReference type="PANTHER" id="PTHR47506:SF10">
    <property type="entry name" value="TRANSCRIPTIONAL REGULATORY PROTEIN"/>
    <property type="match status" value="1"/>
</dbReference>
<dbReference type="PANTHER" id="PTHR47506">
    <property type="entry name" value="TRANSCRIPTIONAL REGULATORY PROTEIN"/>
    <property type="match status" value="1"/>
</dbReference>
<reference evidence="6 7" key="1">
    <citation type="submission" date="2019-02" db="EMBL/GenBank/DDBJ databases">
        <authorList>
            <consortium name="Pathogen Informatics"/>
        </authorList>
    </citation>
    <scope>NUCLEOTIDE SEQUENCE [LARGE SCALE GENOMIC DNA]</scope>
    <source>
        <strain evidence="6 7">3012STDY7078520</strain>
    </source>
</reference>
<keyword evidence="2 4" id="KW-0238">DNA-binding</keyword>
<keyword evidence="1" id="KW-0805">Transcription regulation</keyword>
<evidence type="ECO:0000256" key="2">
    <source>
        <dbReference type="ARBA" id="ARBA00023125"/>
    </source>
</evidence>